<dbReference type="GO" id="GO:0005886">
    <property type="term" value="C:plasma membrane"/>
    <property type="evidence" value="ECO:0007669"/>
    <property type="project" value="UniProtKB-SubCell"/>
</dbReference>
<evidence type="ECO:0000256" key="2">
    <source>
        <dbReference type="ARBA" id="ARBA00022475"/>
    </source>
</evidence>
<feature type="domain" description="Integral membrane bound transporter" evidence="8">
    <location>
        <begin position="359"/>
        <end position="479"/>
    </location>
</feature>
<feature type="transmembrane region" description="Helical" evidence="7">
    <location>
        <begin position="66"/>
        <end position="82"/>
    </location>
</feature>
<evidence type="ECO:0000256" key="3">
    <source>
        <dbReference type="ARBA" id="ARBA00022692"/>
    </source>
</evidence>
<dbReference type="OrthoDB" id="1891713at2"/>
<evidence type="ECO:0000256" key="4">
    <source>
        <dbReference type="ARBA" id="ARBA00022989"/>
    </source>
</evidence>
<keyword evidence="5 7" id="KW-0472">Membrane</keyword>
<gene>
    <name evidence="9" type="ORF">CLTHE_16720</name>
</gene>
<keyword evidence="2" id="KW-1003">Cell membrane</keyword>
<feature type="transmembrane region" description="Helical" evidence="7">
    <location>
        <begin position="466"/>
        <end position="484"/>
    </location>
</feature>
<dbReference type="PANTHER" id="PTHR30509">
    <property type="entry name" value="P-HYDROXYBENZOIC ACID EFFLUX PUMP SUBUNIT-RELATED"/>
    <property type="match status" value="1"/>
</dbReference>
<comment type="caution">
    <text evidence="9">The sequence shown here is derived from an EMBL/GenBank/DDBJ whole genome shotgun (WGS) entry which is preliminary data.</text>
</comment>
<evidence type="ECO:0000259" key="8">
    <source>
        <dbReference type="Pfam" id="PF13515"/>
    </source>
</evidence>
<evidence type="ECO:0000313" key="10">
    <source>
        <dbReference type="Proteomes" id="UP000191448"/>
    </source>
</evidence>
<dbReference type="InterPro" id="IPR049453">
    <property type="entry name" value="Memb_transporter_dom"/>
</dbReference>
<feature type="transmembrane region" description="Helical" evidence="7">
    <location>
        <begin position="354"/>
        <end position="381"/>
    </location>
</feature>
<dbReference type="EMBL" id="LTAY01000039">
    <property type="protein sequence ID" value="OPX47692.1"/>
    <property type="molecule type" value="Genomic_DNA"/>
</dbReference>
<evidence type="ECO:0000256" key="7">
    <source>
        <dbReference type="SAM" id="Phobius"/>
    </source>
</evidence>
<proteinExistence type="inferred from homology"/>
<dbReference type="Proteomes" id="UP000191448">
    <property type="component" value="Unassembled WGS sequence"/>
</dbReference>
<evidence type="ECO:0000256" key="5">
    <source>
        <dbReference type="ARBA" id="ARBA00023136"/>
    </source>
</evidence>
<name>A0A1V4SWG3_9CLOT</name>
<evidence type="ECO:0000256" key="1">
    <source>
        <dbReference type="ARBA" id="ARBA00004651"/>
    </source>
</evidence>
<sequence>MFKKLISLTNLDVKKMLKYGTVATISMISIVYFFGMTNGMLAFPIALTAISLSFEDIHVKTISKTFKLIIIDSAIITASFLASINPYIGIPINFLTIFLIAYFLTVKFNPKIYKPFMMLFVFTSFSPVSFEDYITRIASMLFGIILVIGLTFITSRKTKKNIIIHTIYKPLQIFNEYIKTIIDGNKDYRIYKNFSKTMRTLCYKIYITRYRNFLTTNIGKIQFDIYLSLEKLNIYIDTISKEKDLSNDKTLISLHEKINSILDSLNNELDISKITNELDLFAKSNINNKNLPDISEIVECLSYSIKNINTLNLKDLNKPYTSWNRSELEKLFVLIPSDFNLNSIRVRFSLRISISLTIIIFLGHIISIYKFIWVGITIMSVMQPYYEETLTKGKDRAKGNIIGVTIIVLLLHFSKDPYLAFIVLIISLYLTYGFSEYYKLSIFTSMASISVASLSTGLKEITLSRIAFIIIGLLIVFIFNKFVFPYNAEKGAKTLTAKLLKYNLFLFNEYKKLKTPNEKFNPNRFRDIVILTTLNAEKLISRNDMIKSDKINEIVDMNNNLTINMAFDTLAREFKN</sequence>
<accession>A0A1V4SWG3</accession>
<feature type="transmembrane region" description="Helical" evidence="7">
    <location>
        <begin position="136"/>
        <end position="153"/>
    </location>
</feature>
<dbReference type="RefSeq" id="WP_080022849.1">
    <property type="nucleotide sequence ID" value="NZ_LTAY01000039.1"/>
</dbReference>
<protein>
    <recommendedName>
        <fullName evidence="8">Integral membrane bound transporter domain-containing protein</fullName>
    </recommendedName>
</protein>
<dbReference type="PANTHER" id="PTHR30509:SF9">
    <property type="entry name" value="MULTIDRUG RESISTANCE PROTEIN MDTO"/>
    <property type="match status" value="1"/>
</dbReference>
<comment type="subcellular location">
    <subcellularLocation>
        <location evidence="1">Cell membrane</location>
        <topology evidence="1">Multi-pass membrane protein</topology>
    </subcellularLocation>
</comment>
<keyword evidence="4 7" id="KW-1133">Transmembrane helix</keyword>
<comment type="similarity">
    <text evidence="6">Belongs to the YccS/YhfK family.</text>
</comment>
<dbReference type="Pfam" id="PF13515">
    <property type="entry name" value="FUSC_2"/>
    <property type="match status" value="1"/>
</dbReference>
<evidence type="ECO:0000256" key="6">
    <source>
        <dbReference type="ARBA" id="ARBA00043993"/>
    </source>
</evidence>
<feature type="transmembrane region" description="Helical" evidence="7">
    <location>
        <begin position="401"/>
        <end position="430"/>
    </location>
</feature>
<evidence type="ECO:0000313" key="9">
    <source>
        <dbReference type="EMBL" id="OPX47692.1"/>
    </source>
</evidence>
<keyword evidence="3 7" id="KW-0812">Transmembrane</keyword>
<feature type="transmembrane region" description="Helical" evidence="7">
    <location>
        <begin position="88"/>
        <end position="105"/>
    </location>
</feature>
<dbReference type="AlphaFoldDB" id="A0A1V4SWG3"/>
<reference evidence="9 10" key="1">
    <citation type="submission" date="2016-02" db="EMBL/GenBank/DDBJ databases">
        <title>Genome sequence of Clostridium thermobutyricum DSM 4928.</title>
        <authorList>
            <person name="Poehlein A."/>
            <person name="Daniel R."/>
        </authorList>
    </citation>
    <scope>NUCLEOTIDE SEQUENCE [LARGE SCALE GENOMIC DNA]</scope>
    <source>
        <strain evidence="9 10">DSM 4928</strain>
    </source>
</reference>
<organism evidence="9 10">
    <name type="scientific">Clostridium thermobutyricum DSM 4928</name>
    <dbReference type="NCBI Taxonomy" id="1121339"/>
    <lineage>
        <taxon>Bacteria</taxon>
        <taxon>Bacillati</taxon>
        <taxon>Bacillota</taxon>
        <taxon>Clostridia</taxon>
        <taxon>Eubacteriales</taxon>
        <taxon>Clostridiaceae</taxon>
        <taxon>Clostridium</taxon>
    </lineage>
</organism>